<dbReference type="Gene3D" id="3.40.50.11500">
    <property type="match status" value="1"/>
</dbReference>
<dbReference type="PANTHER" id="PTHR15288:SF0">
    <property type="entry name" value="UDENN DOMAIN-CONTAINING PROTEIN"/>
    <property type="match status" value="1"/>
</dbReference>
<dbReference type="InterPro" id="IPR051942">
    <property type="entry name" value="DENN_domain_containing_2"/>
</dbReference>
<dbReference type="SMART" id="SM00799">
    <property type="entry name" value="DENN"/>
    <property type="match status" value="1"/>
</dbReference>
<dbReference type="EMBL" id="GL983527">
    <property type="protein sequence ID" value="EGR32985.1"/>
    <property type="molecule type" value="Genomic_DNA"/>
</dbReference>
<sequence>MLNQMKMKRIEYFSQIQDKINYDSQLLSKLEKDFFYNFINNDCKQLLDELKKIYLPKLNTVLQFKFNQETFIYQIPNKDLAKHIEAEWGCSIVLSSLELEQFISIFLSLLLEQSIVFVSNNSALLSSTVLLFHSLLKPFLWPHPLIINLPNNFMHVLDIPIPVLVGLNKDKSFVFEKKLDLVHENCLFVLLDEKVEILNNHLVKNIYKSQTFIQV</sequence>
<evidence type="ECO:0000313" key="3">
    <source>
        <dbReference type="Proteomes" id="UP000008983"/>
    </source>
</evidence>
<evidence type="ECO:0000259" key="1">
    <source>
        <dbReference type="PROSITE" id="PS50211"/>
    </source>
</evidence>
<dbReference type="InterPro" id="IPR037516">
    <property type="entry name" value="Tripartite_DENN"/>
</dbReference>
<dbReference type="STRING" id="857967.G0QP55"/>
<dbReference type="eggNOG" id="KOG3569">
    <property type="taxonomic scope" value="Eukaryota"/>
</dbReference>
<reference evidence="2 3" key="1">
    <citation type="submission" date="2011-07" db="EMBL/GenBank/DDBJ databases">
        <authorList>
            <person name="Coyne R."/>
            <person name="Brami D."/>
            <person name="Johnson J."/>
            <person name="Hostetler J."/>
            <person name="Hannick L."/>
            <person name="Clark T."/>
            <person name="Cassidy-Hanley D."/>
            <person name="Inman J."/>
        </authorList>
    </citation>
    <scope>NUCLEOTIDE SEQUENCE [LARGE SCALE GENOMIC DNA]</scope>
    <source>
        <strain evidence="2 3">G5</strain>
    </source>
</reference>
<dbReference type="InterPro" id="IPR001194">
    <property type="entry name" value="cDENN_dom"/>
</dbReference>
<dbReference type="PROSITE" id="PS50211">
    <property type="entry name" value="DENN"/>
    <property type="match status" value="1"/>
</dbReference>
<dbReference type="InParanoid" id="G0QP55"/>
<dbReference type="PANTHER" id="PTHR15288">
    <property type="entry name" value="DENN DOMAIN-CONTAINING PROTEIN 2"/>
    <property type="match status" value="1"/>
</dbReference>
<accession>G0QP55</accession>
<protein>
    <recommendedName>
        <fullName evidence="1">UDENN domain-containing protein</fullName>
    </recommendedName>
</protein>
<dbReference type="GeneID" id="14909158"/>
<keyword evidence="3" id="KW-1185">Reference proteome</keyword>
<name>G0QP55_ICHMU</name>
<gene>
    <name evidence="2" type="ORF">IMG5_064390</name>
</gene>
<feature type="non-terminal residue" evidence="2">
    <location>
        <position position="215"/>
    </location>
</feature>
<dbReference type="Proteomes" id="UP000008983">
    <property type="component" value="Unassembled WGS sequence"/>
</dbReference>
<dbReference type="Pfam" id="PF02141">
    <property type="entry name" value="DENN"/>
    <property type="match status" value="1"/>
</dbReference>
<dbReference type="RefSeq" id="XP_004036971.1">
    <property type="nucleotide sequence ID" value="XM_004036923.1"/>
</dbReference>
<feature type="domain" description="UDENN" evidence="1">
    <location>
        <begin position="1"/>
        <end position="215"/>
    </location>
</feature>
<evidence type="ECO:0000313" key="2">
    <source>
        <dbReference type="EMBL" id="EGR32985.1"/>
    </source>
</evidence>
<dbReference type="InterPro" id="IPR043153">
    <property type="entry name" value="DENN_C"/>
</dbReference>
<proteinExistence type="predicted"/>
<dbReference type="OrthoDB" id="291933at2759"/>
<organism evidence="2 3">
    <name type="scientific">Ichthyophthirius multifiliis</name>
    <name type="common">White spot disease agent</name>
    <name type="synonym">Ich</name>
    <dbReference type="NCBI Taxonomy" id="5932"/>
    <lineage>
        <taxon>Eukaryota</taxon>
        <taxon>Sar</taxon>
        <taxon>Alveolata</taxon>
        <taxon>Ciliophora</taxon>
        <taxon>Intramacronucleata</taxon>
        <taxon>Oligohymenophorea</taxon>
        <taxon>Hymenostomatida</taxon>
        <taxon>Ophryoglenina</taxon>
        <taxon>Ichthyophthirius</taxon>
    </lineage>
</organism>
<dbReference type="AlphaFoldDB" id="G0QP55"/>